<reference evidence="4 5" key="1">
    <citation type="journal article" date="2023" name="Life. Sci Alliance">
        <title>Evolutionary insights into 3D genome organization and epigenetic landscape of Vigna mungo.</title>
        <authorList>
            <person name="Junaid A."/>
            <person name="Singh B."/>
            <person name="Bhatia S."/>
        </authorList>
    </citation>
    <scope>NUCLEOTIDE SEQUENCE [LARGE SCALE GENOMIC DNA]</scope>
    <source>
        <strain evidence="4">Urdbean</strain>
    </source>
</reference>
<name>A0AAQ3RR17_VIGMU</name>
<keyword evidence="5" id="KW-1185">Reference proteome</keyword>
<dbReference type="PROSITE" id="PS51844">
    <property type="entry name" value="SH3_LIKE"/>
    <property type="match status" value="1"/>
</dbReference>
<keyword evidence="1" id="KW-0547">Nucleotide-binding</keyword>
<evidence type="ECO:0000313" key="5">
    <source>
        <dbReference type="Proteomes" id="UP001374535"/>
    </source>
</evidence>
<sequence>MGTPVNIIVGSQVWVEDPEDAWIDGEVTEINGKNVTITATNGKTLTHEAHLLPSPTAIPRTRALLSIWRRHSRSPLATVTVVVAVAQDRRRSPWVAVARSGPSTLALFCFSFRCENFL</sequence>
<dbReference type="GO" id="GO:0016459">
    <property type="term" value="C:myosin complex"/>
    <property type="evidence" value="ECO:0007669"/>
    <property type="project" value="InterPro"/>
</dbReference>
<organism evidence="4 5">
    <name type="scientific">Vigna mungo</name>
    <name type="common">Black gram</name>
    <name type="synonym">Phaseolus mungo</name>
    <dbReference type="NCBI Taxonomy" id="3915"/>
    <lineage>
        <taxon>Eukaryota</taxon>
        <taxon>Viridiplantae</taxon>
        <taxon>Streptophyta</taxon>
        <taxon>Embryophyta</taxon>
        <taxon>Tracheophyta</taxon>
        <taxon>Spermatophyta</taxon>
        <taxon>Magnoliopsida</taxon>
        <taxon>eudicotyledons</taxon>
        <taxon>Gunneridae</taxon>
        <taxon>Pentapetalae</taxon>
        <taxon>rosids</taxon>
        <taxon>fabids</taxon>
        <taxon>Fabales</taxon>
        <taxon>Fabaceae</taxon>
        <taxon>Papilionoideae</taxon>
        <taxon>50 kb inversion clade</taxon>
        <taxon>NPAAA clade</taxon>
        <taxon>indigoferoid/millettioid clade</taxon>
        <taxon>Phaseoleae</taxon>
        <taxon>Vigna</taxon>
    </lineage>
</organism>
<proteinExistence type="predicted"/>
<evidence type="ECO:0000313" key="4">
    <source>
        <dbReference type="EMBL" id="WVZ01006.1"/>
    </source>
</evidence>
<keyword evidence="2" id="KW-0067">ATP-binding</keyword>
<dbReference type="GO" id="GO:0005524">
    <property type="term" value="F:ATP binding"/>
    <property type="evidence" value="ECO:0007669"/>
    <property type="project" value="UniProtKB-KW"/>
</dbReference>
<gene>
    <name evidence="4" type="ORF">V8G54_027075</name>
</gene>
<dbReference type="InterPro" id="IPR008989">
    <property type="entry name" value="Myosin_S1_N"/>
</dbReference>
<dbReference type="Gene3D" id="2.30.30.360">
    <property type="entry name" value="Myosin S1 fragment, N-terminal"/>
    <property type="match status" value="1"/>
</dbReference>
<dbReference type="AlphaFoldDB" id="A0AAQ3RR17"/>
<evidence type="ECO:0000256" key="1">
    <source>
        <dbReference type="ARBA" id="ARBA00022741"/>
    </source>
</evidence>
<dbReference type="InterPro" id="IPR004009">
    <property type="entry name" value="SH3_Myosin"/>
</dbReference>
<evidence type="ECO:0000256" key="2">
    <source>
        <dbReference type="ARBA" id="ARBA00022840"/>
    </source>
</evidence>
<protein>
    <recommendedName>
        <fullName evidence="3">Myosin N-terminal SH3-like domain-containing protein</fullName>
    </recommendedName>
</protein>
<feature type="domain" description="Myosin N-terminal SH3-like" evidence="3">
    <location>
        <begin position="8"/>
        <end position="57"/>
    </location>
</feature>
<dbReference type="SUPFAM" id="SSF50084">
    <property type="entry name" value="Myosin S1 fragment, N-terminal domain"/>
    <property type="match status" value="1"/>
</dbReference>
<dbReference type="Proteomes" id="UP001374535">
    <property type="component" value="Chromosome 8"/>
</dbReference>
<dbReference type="GO" id="GO:0051015">
    <property type="term" value="F:actin filament binding"/>
    <property type="evidence" value="ECO:0007669"/>
    <property type="project" value="InterPro"/>
</dbReference>
<accession>A0AAQ3RR17</accession>
<dbReference type="EMBL" id="CP144693">
    <property type="protein sequence ID" value="WVZ01006.1"/>
    <property type="molecule type" value="Genomic_DNA"/>
</dbReference>
<dbReference type="GO" id="GO:0003774">
    <property type="term" value="F:cytoskeletal motor activity"/>
    <property type="evidence" value="ECO:0007669"/>
    <property type="project" value="InterPro"/>
</dbReference>
<evidence type="ECO:0000259" key="3">
    <source>
        <dbReference type="PROSITE" id="PS51844"/>
    </source>
</evidence>
<dbReference type="Pfam" id="PF02736">
    <property type="entry name" value="Myosin_N"/>
    <property type="match status" value="1"/>
</dbReference>